<dbReference type="Pfam" id="PF16095">
    <property type="entry name" value="COR-A"/>
    <property type="match status" value="1"/>
</dbReference>
<dbReference type="InterPro" id="IPR011044">
    <property type="entry name" value="Quino_amine_DH_bsu"/>
</dbReference>
<keyword evidence="5" id="KW-1185">Reference proteome</keyword>
<dbReference type="InterPro" id="IPR032171">
    <property type="entry name" value="COR-A"/>
</dbReference>
<gene>
    <name evidence="4" type="ORF">ACJMK2_000882</name>
</gene>
<evidence type="ECO:0000256" key="2">
    <source>
        <dbReference type="SAM" id="MobiDB-lite"/>
    </source>
</evidence>
<feature type="non-terminal residue" evidence="4">
    <location>
        <position position="877"/>
    </location>
</feature>
<evidence type="ECO:0000313" key="4">
    <source>
        <dbReference type="EMBL" id="KAL3888516.1"/>
    </source>
</evidence>
<dbReference type="CDD" id="cd00882">
    <property type="entry name" value="Ras_like_GTPase"/>
    <property type="match status" value="1"/>
</dbReference>
<feature type="region of interest" description="Disordered" evidence="2">
    <location>
        <begin position="796"/>
        <end position="817"/>
    </location>
</feature>
<sequence length="877" mass="100210">MATVRSEGVKCMIVKERILELQTKAGCVPFYNGVVMMDSMLLVVDNNERNLQVYNIHDGKLITSHKLNHNAYDICPISMNEVAVGLSYGTVVIISLKSLDYVKRVKTLDTRFDRCHSLAKWNSDKLVISVWKDWKLCWGILSITDGHMDSIHFICEGYETSMAVKENNLYISCRSNVSTDKGVYAFDILKPKSKKFLYQHQELEAPCSIMADRDYVYVCDMNSNRIHQLTDSGQLVTIHTVSSSLYKIFYDDQQGILYTTSEGSNVITVYKMEYLYPQDVPIEILNMDDRSIQLFEEALKDGMETMHSIRVMVVGHMGAGKTTLVKRLLGEEVNISERHSTEGIDVYVNCCDVSLSTHEWIRRTKDSEHNFKLQRLVKVLNENYQTGERQIDSKPDAGSNQMDTTDGNHLSHVADVTKNAEISFPRSQQQNVDQNLPSTSRLQIESSSTLVQSSLNQSETNTIPGSNLGENVATENYRMDPLRGMLKLLQQNPIKAKEDIRKQAHLTILDFAGQYAFYTTHQMFLTRRAIYLLVLDASQEIDDLVEDDFYFDAEGRLKCKVHDLVKVWMNSIHSCALPDKENLNAENSHTSPCKVLPPPVILVGTHIDQISQPSMYRRSDSSGGNNPRPRKRLSYDAQAQQNYRREHGQIYLKKIRSSLSNKPTTDHLVDDDFAIDNTILDSKVEELKKKIVEVASQQPYWGEQIPTRWFLLEQQLMRLRDAGVKVVSHSTVETLNKEETVRIQESDELDLFLIYLHETGTVIYFSIEVLRDNIILDPKWMIDALKILINARSNLPDNPSDNDTESNRPDASGAHSDITQTWSDFKDKGILTVELVGAIWTKENHPELHEHKEHILMIMEQLNILAKPRSFNEMGEK</sequence>
<dbReference type="SUPFAM" id="SSF50969">
    <property type="entry name" value="YVTN repeat-like/Quinoprotein amine dehydrogenase"/>
    <property type="match status" value="1"/>
</dbReference>
<dbReference type="Gene3D" id="2.130.10.10">
    <property type="entry name" value="YVTN repeat-like/Quinoprotein amine dehydrogenase"/>
    <property type="match status" value="1"/>
</dbReference>
<proteinExistence type="predicted"/>
<feature type="region of interest" description="Disordered" evidence="2">
    <location>
        <begin position="386"/>
        <end position="409"/>
    </location>
</feature>
<dbReference type="Pfam" id="PF08477">
    <property type="entry name" value="Roc"/>
    <property type="match status" value="1"/>
</dbReference>
<organism evidence="4 5">
    <name type="scientific">Sinanodonta woodiana</name>
    <name type="common">Chinese pond mussel</name>
    <name type="synonym">Anodonta woodiana</name>
    <dbReference type="NCBI Taxonomy" id="1069815"/>
    <lineage>
        <taxon>Eukaryota</taxon>
        <taxon>Metazoa</taxon>
        <taxon>Spiralia</taxon>
        <taxon>Lophotrochozoa</taxon>
        <taxon>Mollusca</taxon>
        <taxon>Bivalvia</taxon>
        <taxon>Autobranchia</taxon>
        <taxon>Heteroconchia</taxon>
        <taxon>Palaeoheterodonta</taxon>
        <taxon>Unionida</taxon>
        <taxon>Unionoidea</taxon>
        <taxon>Unionidae</taxon>
        <taxon>Unioninae</taxon>
        <taxon>Sinanodonta</taxon>
    </lineage>
</organism>
<dbReference type="Gene3D" id="3.40.50.300">
    <property type="entry name" value="P-loop containing nucleotide triphosphate hydrolases"/>
    <property type="match status" value="2"/>
</dbReference>
<dbReference type="EMBL" id="JBJQND010000001">
    <property type="protein sequence ID" value="KAL3888516.1"/>
    <property type="molecule type" value="Genomic_DNA"/>
</dbReference>
<comment type="caution">
    <text evidence="4">The sequence shown here is derived from an EMBL/GenBank/DDBJ whole genome shotgun (WGS) entry which is preliminary data.</text>
</comment>
<dbReference type="PANTHER" id="PTHR12449">
    <property type="entry name" value="DEATH DOMAIN-CONTAINING PROTEIN"/>
    <property type="match status" value="1"/>
</dbReference>
<reference evidence="4 5" key="1">
    <citation type="submission" date="2024-11" db="EMBL/GenBank/DDBJ databases">
        <title>Chromosome-level genome assembly of the freshwater bivalve Anodonta woodiana.</title>
        <authorList>
            <person name="Chen X."/>
        </authorList>
    </citation>
    <scope>NUCLEOTIDE SEQUENCE [LARGE SCALE GENOMIC DNA]</scope>
    <source>
        <strain evidence="4">MN2024</strain>
        <tissue evidence="4">Gills</tissue>
    </source>
</reference>
<dbReference type="Gene3D" id="1.10.10.10">
    <property type="entry name" value="Winged helix-like DNA-binding domain superfamily/Winged helix DNA-binding domain"/>
    <property type="match status" value="1"/>
</dbReference>
<feature type="region of interest" description="Disordered" evidence="2">
    <location>
        <begin position="613"/>
        <end position="632"/>
    </location>
</feature>
<dbReference type="PANTHER" id="PTHR12449:SF18">
    <property type="entry name" value="DEATH DOMAIN-CONTAINING PROTEIN"/>
    <property type="match status" value="1"/>
</dbReference>
<evidence type="ECO:0000256" key="1">
    <source>
        <dbReference type="ARBA" id="ARBA00022737"/>
    </source>
</evidence>
<dbReference type="InterPro" id="IPR039788">
    <property type="entry name" value="NOL4/NOL4L"/>
</dbReference>
<dbReference type="Proteomes" id="UP001634394">
    <property type="component" value="Unassembled WGS sequence"/>
</dbReference>
<accession>A0ABD3XQN8</accession>
<feature type="region of interest" description="Disordered" evidence="2">
    <location>
        <begin position="447"/>
        <end position="467"/>
    </location>
</feature>
<dbReference type="InterPro" id="IPR036388">
    <property type="entry name" value="WH-like_DNA-bd_sf"/>
</dbReference>
<dbReference type="SUPFAM" id="SSF52540">
    <property type="entry name" value="P-loop containing nucleoside triphosphate hydrolases"/>
    <property type="match status" value="1"/>
</dbReference>
<evidence type="ECO:0000259" key="3">
    <source>
        <dbReference type="Pfam" id="PF16095"/>
    </source>
</evidence>
<dbReference type="InterPro" id="IPR027417">
    <property type="entry name" value="P-loop_NTPase"/>
</dbReference>
<evidence type="ECO:0000313" key="5">
    <source>
        <dbReference type="Proteomes" id="UP001634394"/>
    </source>
</evidence>
<feature type="domain" description="COR" evidence="3">
    <location>
        <begin position="706"/>
        <end position="793"/>
    </location>
</feature>
<dbReference type="InterPro" id="IPR015943">
    <property type="entry name" value="WD40/YVTN_repeat-like_dom_sf"/>
</dbReference>
<feature type="compositionally biased region" description="Polar residues" evidence="2">
    <location>
        <begin position="398"/>
        <end position="408"/>
    </location>
</feature>
<name>A0ABD3XQN8_SINWO</name>
<protein>
    <recommendedName>
        <fullName evidence="3">COR domain-containing protein</fullName>
    </recommendedName>
</protein>
<dbReference type="AlphaFoldDB" id="A0ABD3XQN8"/>
<keyword evidence="1" id="KW-0677">Repeat</keyword>